<feature type="domain" description="Heterokaryon incompatibility" evidence="1">
    <location>
        <begin position="272"/>
        <end position="411"/>
    </location>
</feature>
<evidence type="ECO:0000313" key="2">
    <source>
        <dbReference type="EMBL" id="KAK3359928.1"/>
    </source>
</evidence>
<dbReference type="AlphaFoldDB" id="A0AAJ0HR96"/>
<protein>
    <submittedName>
        <fullName evidence="2">Heterokaryon incompatibility protein-domain-containing protein</fullName>
    </submittedName>
</protein>
<sequence length="713" mass="79511">MEEHTGLPPFRLCIFCRCLEPTDQSCPLLPSLSQGPPTSSARVKPLSVVTPLSASDENLLESLQAQPSKLCRRCSASNIIHAFKDAPLLLDSDAPWLHTGEKWEMPLGKLSRLLLTPSCQFCRLIYRILPREPLHPDDDTITVVPLRSYLREPGWEAIPDEVRSQTAVFLGIQTLDQVGATVQGIGPGDIVHLGRMTGEAIALETPYPGRQVHNARLVDPFVDFSWVQEALRRCQETHGSTCHGAFSKELLTSRVLDVEEREIVPCPDNCDYVALSYRWGFHVNPPVSAIKMALPQTIEDAITVTKQLGKRYLWVDAYCIDQSPNPTPEQAAEKQQQLNMMNLIYSGASITLVGLTGTSSNSGLPGVSPKLPRQKQTTEVIEGCTLFTIPPSIDDETEVSIWNTRAWTLQESYLARRSLFFSDNQVRFLCAASTVTESTDFASPINTNTHFIYTMARAGFFAAEPGIKIPGLTPAESVDDGSSLKMIGYNGLINDYTTREMTNDSDSLNAALGVLAQLKLQVFPEGFIWGLPLRSNPESLCWFHTRDSAPPQRRPSFPSWSWVGWRGAVLIPDMLLRQGDQRGEVGLRSDMTIQVLDNNGHDLVVEGWVVDLEVVTEPFSEARVPGSDEAIGYVTERNFLHNNTLPTGIHSCLVVQRAAFRRVEDGPEKQVVHMVVLEWTGQVAQRRTMLTLSTFFRQDFMRLVPVRKRVTMR</sequence>
<proteinExistence type="predicted"/>
<organism evidence="2 3">
    <name type="scientific">Lasiosphaeria hispida</name>
    <dbReference type="NCBI Taxonomy" id="260671"/>
    <lineage>
        <taxon>Eukaryota</taxon>
        <taxon>Fungi</taxon>
        <taxon>Dikarya</taxon>
        <taxon>Ascomycota</taxon>
        <taxon>Pezizomycotina</taxon>
        <taxon>Sordariomycetes</taxon>
        <taxon>Sordariomycetidae</taxon>
        <taxon>Sordariales</taxon>
        <taxon>Lasiosphaeriaceae</taxon>
        <taxon>Lasiosphaeria</taxon>
    </lineage>
</organism>
<gene>
    <name evidence="2" type="ORF">B0T25DRAFT_534242</name>
</gene>
<reference evidence="2" key="2">
    <citation type="submission" date="2023-06" db="EMBL/GenBank/DDBJ databases">
        <authorList>
            <consortium name="Lawrence Berkeley National Laboratory"/>
            <person name="Haridas S."/>
            <person name="Hensen N."/>
            <person name="Bonometti L."/>
            <person name="Westerberg I."/>
            <person name="Brannstrom I.O."/>
            <person name="Guillou S."/>
            <person name="Cros-Aarteil S."/>
            <person name="Calhoun S."/>
            <person name="Kuo A."/>
            <person name="Mondo S."/>
            <person name="Pangilinan J."/>
            <person name="Riley R."/>
            <person name="Labutti K."/>
            <person name="Andreopoulos B."/>
            <person name="Lipzen A."/>
            <person name="Chen C."/>
            <person name="Yanf M."/>
            <person name="Daum C."/>
            <person name="Ng V."/>
            <person name="Clum A."/>
            <person name="Steindorff A."/>
            <person name="Ohm R."/>
            <person name="Martin F."/>
            <person name="Silar P."/>
            <person name="Natvig D."/>
            <person name="Lalanne C."/>
            <person name="Gautier V."/>
            <person name="Ament-Velasquez S.L."/>
            <person name="Kruys A."/>
            <person name="Hutchinson M.I."/>
            <person name="Powell A.J."/>
            <person name="Barry K."/>
            <person name="Miller A.N."/>
            <person name="Grigoriev I.V."/>
            <person name="Debuchy R."/>
            <person name="Gladieux P."/>
            <person name="Thoren M.H."/>
            <person name="Johannesson H."/>
        </authorList>
    </citation>
    <scope>NUCLEOTIDE SEQUENCE</scope>
    <source>
        <strain evidence="2">CBS 955.72</strain>
    </source>
</reference>
<dbReference type="Pfam" id="PF06985">
    <property type="entry name" value="HET"/>
    <property type="match status" value="1"/>
</dbReference>
<name>A0AAJ0HR96_9PEZI</name>
<evidence type="ECO:0000313" key="3">
    <source>
        <dbReference type="Proteomes" id="UP001275084"/>
    </source>
</evidence>
<reference evidence="2" key="1">
    <citation type="journal article" date="2023" name="Mol. Phylogenet. Evol.">
        <title>Genome-scale phylogeny and comparative genomics of the fungal order Sordariales.</title>
        <authorList>
            <person name="Hensen N."/>
            <person name="Bonometti L."/>
            <person name="Westerberg I."/>
            <person name="Brannstrom I.O."/>
            <person name="Guillou S."/>
            <person name="Cros-Aarteil S."/>
            <person name="Calhoun S."/>
            <person name="Haridas S."/>
            <person name="Kuo A."/>
            <person name="Mondo S."/>
            <person name="Pangilinan J."/>
            <person name="Riley R."/>
            <person name="LaButti K."/>
            <person name="Andreopoulos B."/>
            <person name="Lipzen A."/>
            <person name="Chen C."/>
            <person name="Yan M."/>
            <person name="Daum C."/>
            <person name="Ng V."/>
            <person name="Clum A."/>
            <person name="Steindorff A."/>
            <person name="Ohm R.A."/>
            <person name="Martin F."/>
            <person name="Silar P."/>
            <person name="Natvig D.O."/>
            <person name="Lalanne C."/>
            <person name="Gautier V."/>
            <person name="Ament-Velasquez S.L."/>
            <person name="Kruys A."/>
            <person name="Hutchinson M.I."/>
            <person name="Powell A.J."/>
            <person name="Barry K."/>
            <person name="Miller A.N."/>
            <person name="Grigoriev I.V."/>
            <person name="Debuchy R."/>
            <person name="Gladieux P."/>
            <person name="Hiltunen Thoren M."/>
            <person name="Johannesson H."/>
        </authorList>
    </citation>
    <scope>NUCLEOTIDE SEQUENCE</scope>
    <source>
        <strain evidence="2">CBS 955.72</strain>
    </source>
</reference>
<dbReference type="Proteomes" id="UP001275084">
    <property type="component" value="Unassembled WGS sequence"/>
</dbReference>
<dbReference type="PANTHER" id="PTHR33112:SF12">
    <property type="entry name" value="HETEROKARYON INCOMPATIBILITY DOMAIN-CONTAINING PROTEIN"/>
    <property type="match status" value="1"/>
</dbReference>
<comment type="caution">
    <text evidence="2">The sequence shown here is derived from an EMBL/GenBank/DDBJ whole genome shotgun (WGS) entry which is preliminary data.</text>
</comment>
<dbReference type="EMBL" id="JAUIQD010000002">
    <property type="protein sequence ID" value="KAK3359928.1"/>
    <property type="molecule type" value="Genomic_DNA"/>
</dbReference>
<dbReference type="PANTHER" id="PTHR33112">
    <property type="entry name" value="DOMAIN PROTEIN, PUTATIVE-RELATED"/>
    <property type="match status" value="1"/>
</dbReference>
<accession>A0AAJ0HR96</accession>
<keyword evidence="3" id="KW-1185">Reference proteome</keyword>
<dbReference type="InterPro" id="IPR010730">
    <property type="entry name" value="HET"/>
</dbReference>
<evidence type="ECO:0000259" key="1">
    <source>
        <dbReference type="Pfam" id="PF06985"/>
    </source>
</evidence>